<reference evidence="8 9" key="1">
    <citation type="journal article" date="2011" name="J. Gen. Appl. Microbiol.">
        <title>Draft genome sequencing of the enigmatic basidiomycete Mixia osmundae.</title>
        <authorList>
            <person name="Nishida H."/>
            <person name="Nagatsuka Y."/>
            <person name="Sugiyama J."/>
        </authorList>
    </citation>
    <scope>NUCLEOTIDE SEQUENCE [LARGE SCALE GENOMIC DNA]</scope>
    <source>
        <strain evidence="9">CBS 9802 / IAM 14324 / JCM 22182 / KY 12970</strain>
    </source>
</reference>
<dbReference type="PANTHER" id="PTHR10015">
    <property type="entry name" value="HEAT SHOCK TRANSCRIPTION FACTOR"/>
    <property type="match status" value="1"/>
</dbReference>
<dbReference type="SUPFAM" id="SSF46785">
    <property type="entry name" value="Winged helix' DNA-binding domain"/>
    <property type="match status" value="1"/>
</dbReference>
<dbReference type="InterPro" id="IPR000232">
    <property type="entry name" value="HSF_DNA-bd"/>
</dbReference>
<evidence type="ECO:0000256" key="4">
    <source>
        <dbReference type="ARBA" id="ARBA00023242"/>
    </source>
</evidence>
<dbReference type="InParanoid" id="G7E211"/>
<proteinExistence type="inferred from homology"/>
<dbReference type="InterPro" id="IPR036388">
    <property type="entry name" value="WH-like_DNA-bd_sf"/>
</dbReference>
<feature type="compositionally biased region" description="Basic and acidic residues" evidence="6">
    <location>
        <begin position="378"/>
        <end position="390"/>
    </location>
</feature>
<dbReference type="InterPro" id="IPR036390">
    <property type="entry name" value="WH_DNA-bd_sf"/>
</dbReference>
<keyword evidence="9" id="KW-1185">Reference proteome</keyword>
<dbReference type="Proteomes" id="UP000009131">
    <property type="component" value="Unassembled WGS sequence"/>
</dbReference>
<dbReference type="GO" id="GO:0005634">
    <property type="term" value="C:nucleus"/>
    <property type="evidence" value="ECO:0007669"/>
    <property type="project" value="UniProtKB-SubCell"/>
</dbReference>
<dbReference type="EMBL" id="BABT02000108">
    <property type="protein sequence ID" value="GAA96848.1"/>
    <property type="molecule type" value="Genomic_DNA"/>
</dbReference>
<comment type="caution">
    <text evidence="8">The sequence shown here is derived from an EMBL/GenBank/DDBJ whole genome shotgun (WGS) entry which is preliminary data.</text>
</comment>
<reference evidence="8 9" key="2">
    <citation type="journal article" date="2012" name="Open Biol.">
        <title>Characteristics of nucleosomes and linker DNA regions on the genome of the basidiomycete Mixia osmundae revealed by mono- and dinucleosome mapping.</title>
        <authorList>
            <person name="Nishida H."/>
            <person name="Kondo S."/>
            <person name="Matsumoto T."/>
            <person name="Suzuki Y."/>
            <person name="Yoshikawa H."/>
            <person name="Taylor T.D."/>
            <person name="Sugiyama J."/>
        </authorList>
    </citation>
    <scope>NUCLEOTIDE SEQUENCE [LARGE SCALE GENOMIC DNA]</scope>
    <source>
        <strain evidence="9">CBS 9802 / IAM 14324 / JCM 22182 / KY 12970</strain>
    </source>
</reference>
<dbReference type="PANTHER" id="PTHR10015:SF427">
    <property type="entry name" value="HEAT SHOCK FACTOR PROTEIN"/>
    <property type="match status" value="1"/>
</dbReference>
<dbReference type="HOGENOM" id="CLU_426451_0_0_1"/>
<feature type="compositionally biased region" description="Acidic residues" evidence="6">
    <location>
        <begin position="622"/>
        <end position="631"/>
    </location>
</feature>
<dbReference type="Pfam" id="PF00447">
    <property type="entry name" value="HSF_DNA-bind"/>
    <property type="match status" value="1"/>
</dbReference>
<dbReference type="AlphaFoldDB" id="G7E211"/>
<dbReference type="GO" id="GO:0003700">
    <property type="term" value="F:DNA-binding transcription factor activity"/>
    <property type="evidence" value="ECO:0007669"/>
    <property type="project" value="InterPro"/>
</dbReference>
<sequence>METIVQYQHFPTPASLDRPPKLVEALHHGGPSALISSPLASYRPSLALATPSFTHAAARMRAYTTPTEPSQPIWPTPDPCITGGSDATSVKQTPRNRSRTIAQALVHEIEVSAKNADSAAKAKTTEQDAQVTRLHHAEAHQVQFPTPVSLLSCKTASYTAGPAQSHHAHLHAPIATGSPPMSRPGRKRTSTEVQRQIEHHKKRISEMTLLKIPARESSERSTFVQAALASPDQLSPRAWRYHRRTNSISNVVPEASVVSSAGLSNAHAPAYAKSALGAPFGYPAGYSEIEYRHAVPFVGSFTARIHSGPTSYWPTPDSSRESAAYNPANFALPPSPTFSSSSAASETIERPRMRTKRGYRASKIQQLASPPASIASSDEPRRSSLEDGLTRRQQRKASLSARVAANARPRKVSPAEVLPIKRARRQTRKVQSPQAEDDVESVADEDEVARNVSIPIEEIKMHESDHEGGTMKFTQTMWNALSTDAYYPFLRWDPVNGANIMVRMNSREMHAKFLAVHFGHQNPASFQRQLNVYSFRRLPRSAMSVILAHPKMKGHRPDEWAGFHNEFFHRSHKELLSKIRPQAKSGRAANKRRTGRKSDSLPPITKRQRAMRSTSKRRTYHDDDEDDEDQSENGYSDGMEED</sequence>
<protein>
    <recommendedName>
        <fullName evidence="7">HSF-type DNA-binding domain-containing protein</fullName>
    </recommendedName>
</protein>
<evidence type="ECO:0000256" key="3">
    <source>
        <dbReference type="ARBA" id="ARBA00023125"/>
    </source>
</evidence>
<keyword evidence="4" id="KW-0539">Nucleus</keyword>
<keyword evidence="3" id="KW-0238">DNA-binding</keyword>
<gene>
    <name evidence="8" type="primary">Mo03521</name>
    <name evidence="8" type="ORF">E5Q_03521</name>
</gene>
<dbReference type="GO" id="GO:0043565">
    <property type="term" value="F:sequence-specific DNA binding"/>
    <property type="evidence" value="ECO:0007669"/>
    <property type="project" value="InterPro"/>
</dbReference>
<accession>G7E211</accession>
<name>G7E211_MIXOS</name>
<organism evidence="8 9">
    <name type="scientific">Mixia osmundae (strain CBS 9802 / IAM 14324 / JCM 22182 / KY 12970)</name>
    <dbReference type="NCBI Taxonomy" id="764103"/>
    <lineage>
        <taxon>Eukaryota</taxon>
        <taxon>Fungi</taxon>
        <taxon>Dikarya</taxon>
        <taxon>Basidiomycota</taxon>
        <taxon>Pucciniomycotina</taxon>
        <taxon>Mixiomycetes</taxon>
        <taxon>Mixiales</taxon>
        <taxon>Mixiaceae</taxon>
        <taxon>Mixia</taxon>
    </lineage>
</organism>
<evidence type="ECO:0000256" key="1">
    <source>
        <dbReference type="ARBA" id="ARBA00004123"/>
    </source>
</evidence>
<feature type="compositionally biased region" description="Basic residues" evidence="6">
    <location>
        <begin position="606"/>
        <end position="619"/>
    </location>
</feature>
<comment type="similarity">
    <text evidence="2 5">Belongs to the HSF family.</text>
</comment>
<dbReference type="STRING" id="764103.G7E211"/>
<evidence type="ECO:0000313" key="9">
    <source>
        <dbReference type="Proteomes" id="UP000009131"/>
    </source>
</evidence>
<dbReference type="SMART" id="SM00415">
    <property type="entry name" value="HSF"/>
    <property type="match status" value="1"/>
</dbReference>
<evidence type="ECO:0000256" key="2">
    <source>
        <dbReference type="ARBA" id="ARBA00006403"/>
    </source>
</evidence>
<evidence type="ECO:0000259" key="7">
    <source>
        <dbReference type="SMART" id="SM00415"/>
    </source>
</evidence>
<evidence type="ECO:0000256" key="6">
    <source>
        <dbReference type="SAM" id="MobiDB-lite"/>
    </source>
</evidence>
<feature type="compositionally biased region" description="Acidic residues" evidence="6">
    <location>
        <begin position="435"/>
        <end position="446"/>
    </location>
</feature>
<feature type="domain" description="HSF-type DNA-binding" evidence="7">
    <location>
        <begin position="469"/>
        <end position="582"/>
    </location>
</feature>
<evidence type="ECO:0000256" key="5">
    <source>
        <dbReference type="RuleBase" id="RU004020"/>
    </source>
</evidence>
<dbReference type="OrthoDB" id="60033at2759"/>
<dbReference type="RefSeq" id="XP_014567167.1">
    <property type="nucleotide sequence ID" value="XM_014711681.1"/>
</dbReference>
<feature type="region of interest" description="Disordered" evidence="6">
    <location>
        <begin position="312"/>
        <end position="446"/>
    </location>
</feature>
<evidence type="ECO:0000313" key="8">
    <source>
        <dbReference type="EMBL" id="GAA96848.1"/>
    </source>
</evidence>
<dbReference type="Gene3D" id="1.10.10.10">
    <property type="entry name" value="Winged helix-like DNA-binding domain superfamily/Winged helix DNA-binding domain"/>
    <property type="match status" value="1"/>
</dbReference>
<comment type="subcellular location">
    <subcellularLocation>
        <location evidence="1">Nucleus</location>
    </subcellularLocation>
</comment>
<feature type="region of interest" description="Disordered" evidence="6">
    <location>
        <begin position="576"/>
        <end position="642"/>
    </location>
</feature>